<dbReference type="PRINTS" id="PR00741">
    <property type="entry name" value="GLHYDRLASE29"/>
</dbReference>
<keyword evidence="5 10" id="KW-0378">Hydrolase</keyword>
<keyword evidence="7 10" id="KW-0326">Glycosidase</keyword>
<evidence type="ECO:0000256" key="7">
    <source>
        <dbReference type="ARBA" id="ARBA00023295"/>
    </source>
</evidence>
<comment type="function">
    <text evidence="1">Alpha-L-fucosidase is responsible for hydrolyzing the alpha-1,6-linked fucose joined to the reducing-end N-acetylglucosamine of the carbohydrate moieties of glycoproteins.</text>
</comment>
<organism evidence="13 14">
    <name type="scientific">Caenorhabditis briggsae</name>
    <dbReference type="NCBI Taxonomy" id="6238"/>
    <lineage>
        <taxon>Eukaryota</taxon>
        <taxon>Metazoa</taxon>
        <taxon>Ecdysozoa</taxon>
        <taxon>Nematoda</taxon>
        <taxon>Chromadorea</taxon>
        <taxon>Rhabditida</taxon>
        <taxon>Rhabditina</taxon>
        <taxon>Rhabditomorpha</taxon>
        <taxon>Rhabditoidea</taxon>
        <taxon>Rhabditidae</taxon>
        <taxon>Peloderinae</taxon>
        <taxon>Caenorhabditis</taxon>
    </lineage>
</organism>
<dbReference type="InterPro" id="IPR018526">
    <property type="entry name" value="Glyco_hydro_29_CS"/>
</dbReference>
<dbReference type="PANTHER" id="PTHR10030">
    <property type="entry name" value="ALPHA-L-FUCOSIDASE"/>
    <property type="match status" value="1"/>
</dbReference>
<dbReference type="PIRSF" id="PIRSF001092">
    <property type="entry name" value="Alpha-L-fucosidase"/>
    <property type="match status" value="1"/>
</dbReference>
<keyword evidence="4" id="KW-0732">Signal</keyword>
<dbReference type="EC" id="3.2.1.51" evidence="3"/>
<dbReference type="InterPro" id="IPR017853">
    <property type="entry name" value="GH"/>
</dbReference>
<sequence length="515" mass="59980">MFTSDTLHFRDPQSTTDSKTPNIHLSFPTFPTTGPMLLLFLLLLVPIFSIADYTPDWSSLDKRSLPSWYDESKFGIFCHWGLYSVPAIRSEWMWWYWKGDQPDANVVKFVEKNYKPGTTYADFAKDFTAEYFDANRFAEIVKTSGAKYFVFTSKHHEGFTMWPSRTSWNWNAQDIGPKRDIVGELKNAFKQTNVHFGLYFSQFEWFNPLFLDDGKFNTTNYRDQVSYPQMFEIVNKYEPEIVWSDGEWDKTDDYWKSKEFLAWLYNSSPVKDRVVVNDRWGTGTMGSHGGFLTYADHYDPGKLLERKWENCMTLDKMSWGNRRDMKASDVHTVFEIIEQLARTIACNGNLLLNVGPDMHGLIPAIFEDRLAEIGRFVDLHSEAINESKPWIYQNDTNQPNTWYTSKWRKGTFNGRRISKKNQLFNQQTEKQTVIYAWILDTAHETFELKSVKTTENTTAKLLGTDAVFSGFGKSDSIIIPSSKIPWNKLPRRDVIVLKIEYAANQERNPLKSASY</sequence>
<feature type="domain" description="Glycoside hydrolase family 29 N-terminal" evidence="12">
    <location>
        <begin position="51"/>
        <end position="381"/>
    </location>
</feature>
<protein>
    <recommendedName>
        <fullName evidence="8">Putative alpha-L-fucosidase</fullName>
        <ecNumber evidence="3">3.2.1.51</ecNumber>
    </recommendedName>
    <alternativeName>
        <fullName evidence="9">Alpha-L-fucoside fucohydrolase</fullName>
    </alternativeName>
</protein>
<dbReference type="Gene3D" id="3.20.20.80">
    <property type="entry name" value="Glycosidases"/>
    <property type="match status" value="1"/>
</dbReference>
<dbReference type="SMART" id="SM00812">
    <property type="entry name" value="Alpha_L_fucos"/>
    <property type="match status" value="1"/>
</dbReference>
<evidence type="ECO:0000313" key="13">
    <source>
        <dbReference type="EMBL" id="ULT79921.1"/>
    </source>
</evidence>
<dbReference type="PANTHER" id="PTHR10030:SF37">
    <property type="entry name" value="ALPHA-L-FUCOSIDASE-RELATED"/>
    <property type="match status" value="1"/>
</dbReference>
<evidence type="ECO:0000256" key="9">
    <source>
        <dbReference type="ARBA" id="ARBA00081661"/>
    </source>
</evidence>
<evidence type="ECO:0000256" key="10">
    <source>
        <dbReference type="PIRNR" id="PIRNR001092"/>
    </source>
</evidence>
<name>A0AAE9CSP1_CAEBR</name>
<evidence type="ECO:0000256" key="6">
    <source>
        <dbReference type="ARBA" id="ARBA00023180"/>
    </source>
</evidence>
<dbReference type="Pfam" id="PF01120">
    <property type="entry name" value="Alpha_L_fucos"/>
    <property type="match status" value="1"/>
</dbReference>
<evidence type="ECO:0000256" key="11">
    <source>
        <dbReference type="PIRSR" id="PIRSR001092-1"/>
    </source>
</evidence>
<gene>
    <name evidence="13" type="ORF">L3Y34_010488</name>
</gene>
<dbReference type="Proteomes" id="UP000827892">
    <property type="component" value="Chromosome X"/>
</dbReference>
<evidence type="ECO:0000256" key="8">
    <source>
        <dbReference type="ARBA" id="ARBA00074133"/>
    </source>
</evidence>
<evidence type="ECO:0000256" key="2">
    <source>
        <dbReference type="ARBA" id="ARBA00007951"/>
    </source>
</evidence>
<dbReference type="InterPro" id="IPR057739">
    <property type="entry name" value="Glyco_hydro_29_N"/>
</dbReference>
<dbReference type="PROSITE" id="PS00385">
    <property type="entry name" value="ALPHA_L_FUCOSIDASE"/>
    <property type="match status" value="1"/>
</dbReference>
<dbReference type="InterPro" id="IPR016286">
    <property type="entry name" value="FUC_metazoa-typ"/>
</dbReference>
<comment type="similarity">
    <text evidence="2 10">Belongs to the glycosyl hydrolase 29 family.</text>
</comment>
<evidence type="ECO:0000259" key="12">
    <source>
        <dbReference type="Pfam" id="PF01120"/>
    </source>
</evidence>
<evidence type="ECO:0000256" key="3">
    <source>
        <dbReference type="ARBA" id="ARBA00012662"/>
    </source>
</evidence>
<dbReference type="EMBL" id="CP090896">
    <property type="protein sequence ID" value="ULT79921.1"/>
    <property type="molecule type" value="Genomic_DNA"/>
</dbReference>
<evidence type="ECO:0000313" key="14">
    <source>
        <dbReference type="Proteomes" id="UP000827892"/>
    </source>
</evidence>
<proteinExistence type="inferred from homology"/>
<dbReference type="InterPro" id="IPR000933">
    <property type="entry name" value="Glyco_hydro_29"/>
</dbReference>
<accession>A0AAE9CSP1</accession>
<evidence type="ECO:0000256" key="4">
    <source>
        <dbReference type="ARBA" id="ARBA00022729"/>
    </source>
</evidence>
<feature type="site" description="May be important for catalysis" evidence="11">
    <location>
        <position position="311"/>
    </location>
</feature>
<dbReference type="GO" id="GO:0006004">
    <property type="term" value="P:fucose metabolic process"/>
    <property type="evidence" value="ECO:0007669"/>
    <property type="project" value="InterPro"/>
</dbReference>
<reference evidence="13 14" key="1">
    <citation type="submission" date="2022-05" db="EMBL/GenBank/DDBJ databases">
        <title>Chromosome-level reference genomes for two strains of Caenorhabditis briggsae: an improved platform for comparative genomics.</title>
        <authorList>
            <person name="Stevens L."/>
            <person name="Andersen E.C."/>
        </authorList>
    </citation>
    <scope>NUCLEOTIDE SEQUENCE [LARGE SCALE GENOMIC DNA]</scope>
    <source>
        <strain evidence="13">QX1410_ONT</strain>
        <tissue evidence="13">Whole-organism</tissue>
    </source>
</reference>
<dbReference type="SUPFAM" id="SSF51445">
    <property type="entry name" value="(Trans)glycosidases"/>
    <property type="match status" value="1"/>
</dbReference>
<evidence type="ECO:0000256" key="5">
    <source>
        <dbReference type="ARBA" id="ARBA00022801"/>
    </source>
</evidence>
<keyword evidence="6" id="KW-0325">Glycoprotein</keyword>
<dbReference type="FunFam" id="3.20.20.80:FF:000027">
    <property type="entry name" value="Alpha-L-fucosidase"/>
    <property type="match status" value="1"/>
</dbReference>
<dbReference type="GO" id="GO:0004560">
    <property type="term" value="F:alpha-L-fucosidase activity"/>
    <property type="evidence" value="ECO:0007669"/>
    <property type="project" value="UniProtKB-EC"/>
</dbReference>
<dbReference type="AlphaFoldDB" id="A0AAE9CSP1"/>
<evidence type="ECO:0000256" key="1">
    <source>
        <dbReference type="ARBA" id="ARBA00004071"/>
    </source>
</evidence>